<dbReference type="Pfam" id="PF13442">
    <property type="entry name" value="Cytochrome_CBB3"/>
    <property type="match status" value="1"/>
</dbReference>
<keyword evidence="3 4" id="KW-0408">Iron</keyword>
<dbReference type="InterPro" id="IPR009056">
    <property type="entry name" value="Cyt_c-like_dom"/>
</dbReference>
<dbReference type="PROSITE" id="PS51007">
    <property type="entry name" value="CYTC"/>
    <property type="match status" value="1"/>
</dbReference>
<evidence type="ECO:0000259" key="7">
    <source>
        <dbReference type="PROSITE" id="PS51007"/>
    </source>
</evidence>
<proteinExistence type="predicted"/>
<keyword evidence="1 4" id="KW-0349">Heme</keyword>
<gene>
    <name evidence="8" type="ordered locus">Sulac_0888</name>
</gene>
<dbReference type="InterPro" id="IPR050597">
    <property type="entry name" value="Cytochrome_c_Oxidase_Subunit"/>
</dbReference>
<accession>G8TS65</accession>
<evidence type="ECO:0000313" key="8">
    <source>
        <dbReference type="EMBL" id="AEW04391.1"/>
    </source>
</evidence>
<feature type="chain" id="PRO_5038943820" evidence="6">
    <location>
        <begin position="24"/>
        <end position="155"/>
    </location>
</feature>
<evidence type="ECO:0000256" key="3">
    <source>
        <dbReference type="ARBA" id="ARBA00023004"/>
    </source>
</evidence>
<dbReference type="GO" id="GO:0009055">
    <property type="term" value="F:electron transfer activity"/>
    <property type="evidence" value="ECO:0007669"/>
    <property type="project" value="InterPro"/>
</dbReference>
<dbReference type="Proteomes" id="UP000005439">
    <property type="component" value="Chromosome"/>
</dbReference>
<organism evidence="8 9">
    <name type="scientific">Sulfobacillus acidophilus (strain ATCC 700253 / DSM 10332 / NAL)</name>
    <dbReference type="NCBI Taxonomy" id="679936"/>
    <lineage>
        <taxon>Bacteria</taxon>
        <taxon>Bacillati</taxon>
        <taxon>Bacillota</taxon>
        <taxon>Clostridia</taxon>
        <taxon>Eubacteriales</taxon>
        <taxon>Clostridiales Family XVII. Incertae Sedis</taxon>
        <taxon>Sulfobacillus</taxon>
    </lineage>
</organism>
<dbReference type="AlphaFoldDB" id="G8TS65"/>
<evidence type="ECO:0000256" key="4">
    <source>
        <dbReference type="PROSITE-ProRule" id="PRU00433"/>
    </source>
</evidence>
<name>G8TS65_SULAD</name>
<dbReference type="SUPFAM" id="SSF46626">
    <property type="entry name" value="Cytochrome c"/>
    <property type="match status" value="1"/>
</dbReference>
<feature type="region of interest" description="Disordered" evidence="5">
    <location>
        <begin position="22"/>
        <end position="63"/>
    </location>
</feature>
<feature type="signal peptide" evidence="6">
    <location>
        <begin position="1"/>
        <end position="23"/>
    </location>
</feature>
<sequence>MKQWWIWLGGFAVLASGCGSATAKESSRPHISFHTPRSGPKEDRQTAQNEALSAHPNRSKFKKVASVNHPLPATRLTAGQQLFQQKCQSCHGPGGVGSNNAPRLAAPSHLVLTYHSPEKLADYIDRHMPADHPGSLTKAQARLLADYLWNLAQAR</sequence>
<dbReference type="EMBL" id="CP003179">
    <property type="protein sequence ID" value="AEW04391.1"/>
    <property type="molecule type" value="Genomic_DNA"/>
</dbReference>
<dbReference type="PANTHER" id="PTHR33751">
    <property type="entry name" value="CBB3-TYPE CYTOCHROME C OXIDASE SUBUNIT FIXP"/>
    <property type="match status" value="1"/>
</dbReference>
<reference evidence="8 9" key="2">
    <citation type="journal article" date="2012" name="Stand. Genomic Sci.">
        <title>Complete genome sequence of the moderately thermophilic mineral-sulfide-oxidizing firmicute Sulfobacillus acidophilus type strain (NAL(T)).</title>
        <authorList>
            <person name="Anderson I."/>
            <person name="Chertkov O."/>
            <person name="Chen A."/>
            <person name="Saunders E."/>
            <person name="Lapidus A."/>
            <person name="Nolan M."/>
            <person name="Lucas S."/>
            <person name="Hammon N."/>
            <person name="Deshpande S."/>
            <person name="Cheng J.F."/>
            <person name="Han C."/>
            <person name="Tapia R."/>
            <person name="Goodwin L.A."/>
            <person name="Pitluck S."/>
            <person name="Liolios K."/>
            <person name="Pagani I."/>
            <person name="Ivanova N."/>
            <person name="Mikhailova N."/>
            <person name="Pati A."/>
            <person name="Palaniappan K."/>
            <person name="Land M."/>
            <person name="Pan C."/>
            <person name="Rohde M."/>
            <person name="Pukall R."/>
            <person name="Goker M."/>
            <person name="Detter J.C."/>
            <person name="Woyke T."/>
            <person name="Bristow J."/>
            <person name="Eisen J.A."/>
            <person name="Markowitz V."/>
            <person name="Hugenholtz P."/>
            <person name="Kyrpides N.C."/>
            <person name="Klenk H.P."/>
            <person name="Mavromatis K."/>
        </authorList>
    </citation>
    <scope>NUCLEOTIDE SEQUENCE [LARGE SCALE GENOMIC DNA]</scope>
    <source>
        <strain evidence="9">ATCC 700253 / DSM 10332 / NAL</strain>
    </source>
</reference>
<dbReference type="PATRIC" id="fig|679936.5.peg.940"/>
<evidence type="ECO:0000256" key="1">
    <source>
        <dbReference type="ARBA" id="ARBA00022617"/>
    </source>
</evidence>
<keyword evidence="9" id="KW-1185">Reference proteome</keyword>
<keyword evidence="6" id="KW-0732">Signal</keyword>
<dbReference type="GO" id="GO:0020037">
    <property type="term" value="F:heme binding"/>
    <property type="evidence" value="ECO:0007669"/>
    <property type="project" value="InterPro"/>
</dbReference>
<evidence type="ECO:0000256" key="6">
    <source>
        <dbReference type="SAM" id="SignalP"/>
    </source>
</evidence>
<feature type="domain" description="Cytochrome c" evidence="7">
    <location>
        <begin position="74"/>
        <end position="152"/>
    </location>
</feature>
<dbReference type="Gene3D" id="1.10.760.10">
    <property type="entry name" value="Cytochrome c-like domain"/>
    <property type="match status" value="1"/>
</dbReference>
<evidence type="ECO:0000256" key="2">
    <source>
        <dbReference type="ARBA" id="ARBA00022723"/>
    </source>
</evidence>
<dbReference type="HOGENOM" id="CLU_1694611_0_0_9"/>
<dbReference type="PROSITE" id="PS51257">
    <property type="entry name" value="PROKAR_LIPOPROTEIN"/>
    <property type="match status" value="1"/>
</dbReference>
<keyword evidence="2 4" id="KW-0479">Metal-binding</keyword>
<evidence type="ECO:0000313" key="9">
    <source>
        <dbReference type="Proteomes" id="UP000005439"/>
    </source>
</evidence>
<dbReference type="GO" id="GO:0046872">
    <property type="term" value="F:metal ion binding"/>
    <property type="evidence" value="ECO:0007669"/>
    <property type="project" value="UniProtKB-KW"/>
</dbReference>
<dbReference type="STRING" id="679936.Sulac_0888"/>
<evidence type="ECO:0000256" key="5">
    <source>
        <dbReference type="SAM" id="MobiDB-lite"/>
    </source>
</evidence>
<dbReference type="KEGG" id="sap:Sulac_0888"/>
<protein>
    <submittedName>
        <fullName evidence="8">Cytochrome c class I</fullName>
    </submittedName>
</protein>
<dbReference type="InterPro" id="IPR036909">
    <property type="entry name" value="Cyt_c-like_dom_sf"/>
</dbReference>
<dbReference type="PANTHER" id="PTHR33751:SF1">
    <property type="entry name" value="CBB3-TYPE CYTOCHROME C OXIDASE SUBUNIT FIXP"/>
    <property type="match status" value="1"/>
</dbReference>
<reference evidence="9" key="1">
    <citation type="submission" date="2011-12" db="EMBL/GenBank/DDBJ databases">
        <title>The complete genome of chromosome of Sulfobacillus acidophilus DSM 10332.</title>
        <authorList>
            <person name="Lucas S."/>
            <person name="Han J."/>
            <person name="Lapidus A."/>
            <person name="Bruce D."/>
            <person name="Goodwin L."/>
            <person name="Pitluck S."/>
            <person name="Peters L."/>
            <person name="Kyrpides N."/>
            <person name="Mavromatis K."/>
            <person name="Ivanova N."/>
            <person name="Mikhailova N."/>
            <person name="Chertkov O."/>
            <person name="Saunders E."/>
            <person name="Detter J.C."/>
            <person name="Tapia R."/>
            <person name="Han C."/>
            <person name="Land M."/>
            <person name="Hauser L."/>
            <person name="Markowitz V."/>
            <person name="Cheng J.-F."/>
            <person name="Hugenholtz P."/>
            <person name="Woyke T."/>
            <person name="Wu D."/>
            <person name="Pukall R."/>
            <person name="Gehrich-Schroeter G."/>
            <person name="Schneider S."/>
            <person name="Klenk H.-P."/>
            <person name="Eisen J.A."/>
        </authorList>
    </citation>
    <scope>NUCLEOTIDE SEQUENCE [LARGE SCALE GENOMIC DNA]</scope>
    <source>
        <strain evidence="9">ATCC 700253 / DSM 10332 / NAL</strain>
    </source>
</reference>